<evidence type="ECO:0000256" key="1">
    <source>
        <dbReference type="SAM" id="Phobius"/>
    </source>
</evidence>
<sequence>MGTQIHNQNVTQKIIIICNYILIGAASSCIFLTLSLRLVPTVVGLLLILLHAATIAGAVSVRWFAFHMVTTIFAVVFQGSVSVLIFASTGKFLGAVGSYVREEDGAVILRLSGGLCVLMFCLEFVVMWLAFLGRFHEGSLNESGGKNEELKNWPSQF</sequence>
<feature type="transmembrane region" description="Helical" evidence="1">
    <location>
        <begin position="68"/>
        <end position="87"/>
    </location>
</feature>
<accession>A0AAW1GKN2</accession>
<dbReference type="EMBL" id="JBDFQZ010000014">
    <property type="protein sequence ID" value="KAK9665015.1"/>
    <property type="molecule type" value="Genomic_DNA"/>
</dbReference>
<dbReference type="PANTHER" id="PTHR34124">
    <property type="entry name" value="F16B3.27 PROTEIN-RELATED"/>
    <property type="match status" value="1"/>
</dbReference>
<name>A0AAW1GKN2_SAPOF</name>
<feature type="transmembrane region" description="Helical" evidence="1">
    <location>
        <begin position="107"/>
        <end position="131"/>
    </location>
</feature>
<feature type="transmembrane region" description="Helical" evidence="1">
    <location>
        <begin position="42"/>
        <end position="61"/>
    </location>
</feature>
<reference evidence="2" key="1">
    <citation type="submission" date="2024-03" db="EMBL/GenBank/DDBJ databases">
        <title>WGS assembly of Saponaria officinalis var. Norfolk2.</title>
        <authorList>
            <person name="Jenkins J."/>
            <person name="Shu S."/>
            <person name="Grimwood J."/>
            <person name="Barry K."/>
            <person name="Goodstein D."/>
            <person name="Schmutz J."/>
            <person name="Leebens-Mack J."/>
            <person name="Osbourn A."/>
        </authorList>
    </citation>
    <scope>NUCLEOTIDE SEQUENCE [LARGE SCALE GENOMIC DNA]</scope>
    <source>
        <strain evidence="2">JIC</strain>
    </source>
</reference>
<keyword evidence="1" id="KW-1133">Transmembrane helix</keyword>
<protein>
    <submittedName>
        <fullName evidence="2">Uncharacterized protein</fullName>
    </submittedName>
</protein>
<dbReference type="AlphaFoldDB" id="A0AAW1GKN2"/>
<dbReference type="PANTHER" id="PTHR34124:SF2">
    <property type="entry name" value="F16B3.27 PROTEIN-RELATED"/>
    <property type="match status" value="1"/>
</dbReference>
<evidence type="ECO:0000313" key="3">
    <source>
        <dbReference type="Proteomes" id="UP001443914"/>
    </source>
</evidence>
<evidence type="ECO:0000313" key="2">
    <source>
        <dbReference type="EMBL" id="KAK9665015.1"/>
    </source>
</evidence>
<comment type="caution">
    <text evidence="2">The sequence shown here is derived from an EMBL/GenBank/DDBJ whole genome shotgun (WGS) entry which is preliminary data.</text>
</comment>
<proteinExistence type="predicted"/>
<feature type="transmembrane region" description="Helical" evidence="1">
    <location>
        <begin position="14"/>
        <end position="36"/>
    </location>
</feature>
<organism evidence="2 3">
    <name type="scientific">Saponaria officinalis</name>
    <name type="common">Common soapwort</name>
    <name type="synonym">Lychnis saponaria</name>
    <dbReference type="NCBI Taxonomy" id="3572"/>
    <lineage>
        <taxon>Eukaryota</taxon>
        <taxon>Viridiplantae</taxon>
        <taxon>Streptophyta</taxon>
        <taxon>Embryophyta</taxon>
        <taxon>Tracheophyta</taxon>
        <taxon>Spermatophyta</taxon>
        <taxon>Magnoliopsida</taxon>
        <taxon>eudicotyledons</taxon>
        <taxon>Gunneridae</taxon>
        <taxon>Pentapetalae</taxon>
        <taxon>Caryophyllales</taxon>
        <taxon>Caryophyllaceae</taxon>
        <taxon>Caryophylleae</taxon>
        <taxon>Saponaria</taxon>
    </lineage>
</organism>
<keyword evidence="3" id="KW-1185">Reference proteome</keyword>
<gene>
    <name evidence="2" type="ORF">RND81_14G084400</name>
</gene>
<dbReference type="Proteomes" id="UP001443914">
    <property type="component" value="Unassembled WGS sequence"/>
</dbReference>
<keyword evidence="1" id="KW-0472">Membrane</keyword>
<keyword evidence="1" id="KW-0812">Transmembrane</keyword>